<dbReference type="AlphaFoldDB" id="A0A915KQQ5"/>
<evidence type="ECO:0000313" key="3">
    <source>
        <dbReference type="WBParaSite" id="nRc.2.0.1.t41222-RA"/>
    </source>
</evidence>
<accession>A0A915KQQ5</accession>
<name>A0A915KQQ5_ROMCU</name>
<proteinExistence type="predicted"/>
<reference evidence="3" key="1">
    <citation type="submission" date="2022-11" db="UniProtKB">
        <authorList>
            <consortium name="WormBaseParasite"/>
        </authorList>
    </citation>
    <scope>IDENTIFICATION</scope>
</reference>
<keyword evidence="2" id="KW-1185">Reference proteome</keyword>
<sequence length="120" mass="14087">MDTFGPSEGDTVPKDPPTDCGPRLDDLNTDLDTDWHNQSETVFPSRILGLLRLQVASTVKFVGTTVVFKHRDRDYHCVLRQFSNVFYQTQLDDYQYKSYMHFNERFQEDAIYRNIECPLD</sequence>
<feature type="compositionally biased region" description="Basic and acidic residues" evidence="1">
    <location>
        <begin position="11"/>
        <end position="26"/>
    </location>
</feature>
<feature type="region of interest" description="Disordered" evidence="1">
    <location>
        <begin position="1"/>
        <end position="27"/>
    </location>
</feature>
<dbReference type="WBParaSite" id="nRc.2.0.1.t41222-RA">
    <property type="protein sequence ID" value="nRc.2.0.1.t41222-RA"/>
    <property type="gene ID" value="nRc.2.0.1.g41222"/>
</dbReference>
<protein>
    <submittedName>
        <fullName evidence="3">Uncharacterized protein</fullName>
    </submittedName>
</protein>
<evidence type="ECO:0000313" key="2">
    <source>
        <dbReference type="Proteomes" id="UP000887565"/>
    </source>
</evidence>
<organism evidence="2 3">
    <name type="scientific">Romanomermis culicivorax</name>
    <name type="common">Nematode worm</name>
    <dbReference type="NCBI Taxonomy" id="13658"/>
    <lineage>
        <taxon>Eukaryota</taxon>
        <taxon>Metazoa</taxon>
        <taxon>Ecdysozoa</taxon>
        <taxon>Nematoda</taxon>
        <taxon>Enoplea</taxon>
        <taxon>Dorylaimia</taxon>
        <taxon>Mermithida</taxon>
        <taxon>Mermithoidea</taxon>
        <taxon>Mermithidae</taxon>
        <taxon>Romanomermis</taxon>
    </lineage>
</organism>
<evidence type="ECO:0000256" key="1">
    <source>
        <dbReference type="SAM" id="MobiDB-lite"/>
    </source>
</evidence>
<dbReference type="Proteomes" id="UP000887565">
    <property type="component" value="Unplaced"/>
</dbReference>